<dbReference type="InterPro" id="IPR036412">
    <property type="entry name" value="HAD-like_sf"/>
</dbReference>
<dbReference type="Proteomes" id="UP000595472">
    <property type="component" value="Segment"/>
</dbReference>
<dbReference type="Gene3D" id="3.40.50.1000">
    <property type="entry name" value="HAD superfamily/HAD-like"/>
    <property type="match status" value="1"/>
</dbReference>
<gene>
    <name evidence="1" type="primary">54</name>
    <name evidence="1" type="ORF">SEA_WOLLYPOG_54</name>
</gene>
<name>A0A7T3KC91_9CAUD</name>
<dbReference type="GO" id="GO:0016787">
    <property type="term" value="F:hydrolase activity"/>
    <property type="evidence" value="ECO:0007669"/>
    <property type="project" value="UniProtKB-KW"/>
</dbReference>
<reference evidence="1 2" key="1">
    <citation type="submission" date="2020-10" db="EMBL/GenBank/DDBJ databases">
        <authorList>
            <person name="Abad L.A."/>
            <person name="Alter J."/>
            <person name="Becerra C.Y."/>
            <person name="Boehle J."/>
            <person name="Bustos B."/>
            <person name="Connatser B.I."/>
            <person name="Cutright B."/>
            <person name="Gavin J."/>
            <person name="Gomez A.P."/>
            <person name="Grabar K."/>
            <person name="Hur E.Y."/>
            <person name="Ioh M.T."/>
            <person name="Joya-Campos L."/>
            <person name="Lauhon H.N."/>
            <person name="Lee S."/>
            <person name="Maranan R.T."/>
            <person name="Park Y.G."/>
            <person name="Priest M."/>
            <person name="Samuels S.O."/>
            <person name="Sarameh Y.J."/>
            <person name="Schreiber J.M."/>
            <person name="Shepard L."/>
            <person name="Sheth K.J."/>
            <person name="Silva C.A."/>
            <person name="Smyers G.M."/>
            <person name="Tam S."/>
            <person name="Tamura C.M."/>
            <person name="Wucher D.E."/>
            <person name="Donachie S.P."/>
            <person name="Reed F.A."/>
            <person name="Palecanda S."/>
            <person name="Chong R.A."/>
            <person name="Porter M.L."/>
            <person name="Garlena R.A."/>
            <person name="Russell D.A."/>
            <person name="Jacobs-Sera D."/>
            <person name="Hatfull G.F."/>
        </authorList>
    </citation>
    <scope>NUCLEOTIDE SEQUENCE [LARGE SCALE GENOMIC DNA]</scope>
</reference>
<evidence type="ECO:0000313" key="2">
    <source>
        <dbReference type="Proteomes" id="UP000595472"/>
    </source>
</evidence>
<dbReference type="KEGG" id="vg:77923985"/>
<proteinExistence type="predicted"/>
<dbReference type="InterPro" id="IPR023214">
    <property type="entry name" value="HAD_sf"/>
</dbReference>
<accession>A0A7T3KC91</accession>
<sequence length="213" mass="24749">MRVSANSPIVALDIDGTLAEYYKHFHWFAELYTQRSLPVEFHRQYRGEFSEALSLDKELYRQIKLAYRQGGMKRSIPEKPYAGDLVRGLRKQGVAVWICTTRPWNRLDNIDPDTNFWINRNLGRVDGVIYGEEKYQDLLDIVGSRPILGVVDDLPENTLKARSLGLETILLSGDHNEWWIETGGEPHVERKLVDVAHYIRTHWVQPFKEKNNA</sequence>
<keyword evidence="1" id="KW-0378">Hydrolase</keyword>
<dbReference type="EMBL" id="MW055913">
    <property type="protein sequence ID" value="QPX62606.1"/>
    <property type="molecule type" value="Genomic_DNA"/>
</dbReference>
<protein>
    <submittedName>
        <fullName evidence="1">Nucleotide phosphohydrolase</fullName>
    </submittedName>
</protein>
<keyword evidence="2" id="KW-1185">Reference proteome</keyword>
<dbReference type="SUPFAM" id="SSF56784">
    <property type="entry name" value="HAD-like"/>
    <property type="match status" value="1"/>
</dbReference>
<dbReference type="GeneID" id="77923985"/>
<evidence type="ECO:0000313" key="1">
    <source>
        <dbReference type="EMBL" id="QPX62606.1"/>
    </source>
</evidence>
<organism evidence="1 2">
    <name type="scientific">Arthrobacter phage Wollypog</name>
    <dbReference type="NCBI Taxonomy" id="2790985"/>
    <lineage>
        <taxon>Viruses</taxon>
        <taxon>Duplodnaviria</taxon>
        <taxon>Heunggongvirae</taxon>
        <taxon>Uroviricota</taxon>
        <taxon>Caudoviricetes</taxon>
        <taxon>Wollypogvirus</taxon>
        <taxon>Wollypogvirus wollypog</taxon>
    </lineage>
</organism>
<dbReference type="RefSeq" id="YP_010648545.1">
    <property type="nucleotide sequence ID" value="NC_070760.1"/>
</dbReference>